<dbReference type="Pfam" id="PF00083">
    <property type="entry name" value="Sugar_tr"/>
    <property type="match status" value="1"/>
</dbReference>
<dbReference type="SUPFAM" id="SSF103473">
    <property type="entry name" value="MFS general substrate transporter"/>
    <property type="match status" value="1"/>
</dbReference>
<dbReference type="PANTHER" id="PTHR48022:SF4">
    <property type="entry name" value="MAJOR FACILITATOR SUPERFAMILY (MFS) PROFILE DOMAIN-CONTAINING PROTEIN-RELATED"/>
    <property type="match status" value="1"/>
</dbReference>
<dbReference type="PRINTS" id="PR00171">
    <property type="entry name" value="SUGRTRNSPORT"/>
</dbReference>
<keyword evidence="3 7" id="KW-0813">Transport</keyword>
<dbReference type="GO" id="GO:0005351">
    <property type="term" value="F:carbohydrate:proton symporter activity"/>
    <property type="evidence" value="ECO:0007669"/>
    <property type="project" value="TreeGrafter"/>
</dbReference>
<dbReference type="PROSITE" id="PS00216">
    <property type="entry name" value="SUGAR_TRANSPORT_1"/>
    <property type="match status" value="1"/>
</dbReference>
<feature type="domain" description="Major facilitator superfamily (MFS) profile" evidence="9">
    <location>
        <begin position="13"/>
        <end position="475"/>
    </location>
</feature>
<dbReference type="AlphaFoldDB" id="A0A0F0IHW2"/>
<evidence type="ECO:0000256" key="5">
    <source>
        <dbReference type="ARBA" id="ARBA00022989"/>
    </source>
</evidence>
<sequence length="549" mass="61285">MGKNLGLVRAYYTVALACTGSFLFAYDTGIIGGVLTLKSFQNSFRYTEKQKSTINSNSNSLLQAGGECTQTLIVPTSTDDHKAFFACFFVWPFTAKYGRRWSIALASLIFCIGAIIQVIPTHSVAAFYVARVISGIGVGMATVIIPMYTSEMAPKSIRGRLGSFFQGFFVLGVFFSYWIDYAVEKHIPETSDSQWQIPIGLQLVPGGILGLGMLFVKESVRWLAKKGRHDEAMKSLVWIRGEETEEVRAEMAEILDGIEAENLATEGVTWKEILRVPGNLHRMCIAVTIQIGVQITGNTSLAYYAPQIFQAVGAGDNSLFISGFFGVAKVISCWFFLLFLVERIGRRWSLIIGAFLMGSLMLIVGILAKLFPPDPDATSISSAGIASILMVYFEAMCYNMSWGPVPWLYMSEIFPTRIREVGIAVGTATQWLFNFVFSQATPHALDSMGWGMFLMFCIFNWILVVYAWLFIKETTGKSLEEMEEVFNSRVGLYHKERPLDEQVQNKQHIKPGGYIEQLEQFVQGKSDDGTTNGSMYNEWAQHFLKAGDR</sequence>
<feature type="transmembrane region" description="Helical" evidence="8">
    <location>
        <begin position="318"/>
        <end position="341"/>
    </location>
</feature>
<feature type="transmembrane region" description="Helical" evidence="8">
    <location>
        <begin position="161"/>
        <end position="179"/>
    </location>
</feature>
<dbReference type="Gene3D" id="1.20.1250.20">
    <property type="entry name" value="MFS general substrate transporter like domains"/>
    <property type="match status" value="1"/>
</dbReference>
<evidence type="ECO:0000259" key="9">
    <source>
        <dbReference type="PROSITE" id="PS50850"/>
    </source>
</evidence>
<comment type="caution">
    <text evidence="10">The sequence shown here is derived from an EMBL/GenBank/DDBJ whole genome shotgun (WGS) entry which is preliminary data.</text>
</comment>
<evidence type="ECO:0000256" key="7">
    <source>
        <dbReference type="RuleBase" id="RU003346"/>
    </source>
</evidence>
<keyword evidence="6 8" id="KW-0472">Membrane</keyword>
<evidence type="ECO:0000256" key="4">
    <source>
        <dbReference type="ARBA" id="ARBA00022692"/>
    </source>
</evidence>
<feature type="transmembrane region" description="Helical" evidence="8">
    <location>
        <begin position="283"/>
        <end position="306"/>
    </location>
</feature>
<dbReference type="FunFam" id="1.20.1250.20:FF:000090">
    <property type="entry name" value="MFS sugar transporter, putative"/>
    <property type="match status" value="1"/>
</dbReference>
<dbReference type="InterPro" id="IPR020846">
    <property type="entry name" value="MFS_dom"/>
</dbReference>
<comment type="subcellular location">
    <subcellularLocation>
        <location evidence="1">Membrane</location>
        <topology evidence="1">Multi-pass membrane protein</topology>
    </subcellularLocation>
</comment>
<reference evidence="10 11" key="1">
    <citation type="submission" date="2015-02" db="EMBL/GenBank/DDBJ databases">
        <title>Draft genome sequence of Aspergillus parasiticus SU-1.</title>
        <authorList>
            <person name="Yu J."/>
            <person name="Fedorova N."/>
            <person name="Yin Y."/>
            <person name="Losada L."/>
            <person name="Zafar N."/>
            <person name="Taujale R."/>
            <person name="Ehrlich K.C."/>
            <person name="Bhatnagar D."/>
            <person name="Cleveland T.E."/>
            <person name="Bennett J.W."/>
            <person name="Nierman W.C."/>
        </authorList>
    </citation>
    <scope>NUCLEOTIDE SEQUENCE [LARGE SCALE GENOMIC DNA]</scope>
    <source>
        <strain evidence="11">ATCC 56775 / NRRL 5862 / SRRC 143 / SU-1</strain>
    </source>
</reference>
<accession>A0A0F0IHW2</accession>
<evidence type="ECO:0000256" key="3">
    <source>
        <dbReference type="ARBA" id="ARBA00022448"/>
    </source>
</evidence>
<feature type="transmembrane region" description="Helical" evidence="8">
    <location>
        <begin position="348"/>
        <end position="368"/>
    </location>
</feature>
<evidence type="ECO:0000313" key="10">
    <source>
        <dbReference type="EMBL" id="KJK66327.1"/>
    </source>
</evidence>
<organism evidence="10 11">
    <name type="scientific">Aspergillus parasiticus (strain ATCC 56775 / NRRL 5862 / SRRC 143 / SU-1)</name>
    <dbReference type="NCBI Taxonomy" id="1403190"/>
    <lineage>
        <taxon>Eukaryota</taxon>
        <taxon>Fungi</taxon>
        <taxon>Dikarya</taxon>
        <taxon>Ascomycota</taxon>
        <taxon>Pezizomycotina</taxon>
        <taxon>Eurotiomycetes</taxon>
        <taxon>Eurotiomycetidae</taxon>
        <taxon>Eurotiales</taxon>
        <taxon>Aspergillaceae</taxon>
        <taxon>Aspergillus</taxon>
        <taxon>Aspergillus subgen. Circumdati</taxon>
    </lineage>
</organism>
<comment type="similarity">
    <text evidence="2 7">Belongs to the major facilitator superfamily. Sugar transporter (TC 2.A.1.1) family.</text>
</comment>
<feature type="transmembrane region" description="Helical" evidence="8">
    <location>
        <begin position="380"/>
        <end position="400"/>
    </location>
</feature>
<name>A0A0F0IHW2_ASPPU</name>
<dbReference type="Proteomes" id="UP000033540">
    <property type="component" value="Unassembled WGS sequence"/>
</dbReference>
<dbReference type="InterPro" id="IPR005828">
    <property type="entry name" value="MFS_sugar_transport-like"/>
</dbReference>
<dbReference type="NCBIfam" id="TIGR00879">
    <property type="entry name" value="SP"/>
    <property type="match status" value="1"/>
</dbReference>
<feature type="transmembrane region" description="Helical" evidence="8">
    <location>
        <begin position="12"/>
        <end position="37"/>
    </location>
</feature>
<dbReference type="PROSITE" id="PS50850">
    <property type="entry name" value="MFS"/>
    <property type="match status" value="1"/>
</dbReference>
<evidence type="ECO:0000256" key="2">
    <source>
        <dbReference type="ARBA" id="ARBA00010992"/>
    </source>
</evidence>
<dbReference type="OrthoDB" id="6612291at2759"/>
<gene>
    <name evidence="10" type="ORF">P875_00021578</name>
</gene>
<feature type="transmembrane region" description="Helical" evidence="8">
    <location>
        <begin position="125"/>
        <end position="149"/>
    </location>
</feature>
<feature type="transmembrane region" description="Helical" evidence="8">
    <location>
        <begin position="421"/>
        <end position="438"/>
    </location>
</feature>
<dbReference type="InterPro" id="IPR003663">
    <property type="entry name" value="Sugar/inositol_transpt"/>
</dbReference>
<evidence type="ECO:0000256" key="6">
    <source>
        <dbReference type="ARBA" id="ARBA00023136"/>
    </source>
</evidence>
<protein>
    <submittedName>
        <fullName evidence="10">Sugar and other transporter</fullName>
    </submittedName>
</protein>
<evidence type="ECO:0000256" key="8">
    <source>
        <dbReference type="SAM" id="Phobius"/>
    </source>
</evidence>
<dbReference type="PANTHER" id="PTHR48022">
    <property type="entry name" value="PLASTIDIC GLUCOSE TRANSPORTER 4"/>
    <property type="match status" value="1"/>
</dbReference>
<keyword evidence="5 8" id="KW-1133">Transmembrane helix</keyword>
<proteinExistence type="inferred from homology"/>
<evidence type="ECO:0000313" key="11">
    <source>
        <dbReference type="Proteomes" id="UP000033540"/>
    </source>
</evidence>
<dbReference type="GO" id="GO:0016020">
    <property type="term" value="C:membrane"/>
    <property type="evidence" value="ECO:0007669"/>
    <property type="project" value="UniProtKB-SubCell"/>
</dbReference>
<dbReference type="InterPro" id="IPR005829">
    <property type="entry name" value="Sugar_transporter_CS"/>
</dbReference>
<dbReference type="InterPro" id="IPR050360">
    <property type="entry name" value="MFS_Sugar_Transporters"/>
</dbReference>
<dbReference type="InterPro" id="IPR036259">
    <property type="entry name" value="MFS_trans_sf"/>
</dbReference>
<dbReference type="PROSITE" id="PS00217">
    <property type="entry name" value="SUGAR_TRANSPORT_2"/>
    <property type="match status" value="1"/>
</dbReference>
<feature type="transmembrane region" description="Helical" evidence="8">
    <location>
        <begin position="199"/>
        <end position="216"/>
    </location>
</feature>
<evidence type="ECO:0000256" key="1">
    <source>
        <dbReference type="ARBA" id="ARBA00004141"/>
    </source>
</evidence>
<feature type="transmembrane region" description="Helical" evidence="8">
    <location>
        <begin position="450"/>
        <end position="471"/>
    </location>
</feature>
<dbReference type="EMBL" id="JZEE01000310">
    <property type="protein sequence ID" value="KJK66327.1"/>
    <property type="molecule type" value="Genomic_DNA"/>
</dbReference>
<keyword evidence="4 8" id="KW-0812">Transmembrane</keyword>
<feature type="transmembrane region" description="Helical" evidence="8">
    <location>
        <begin position="101"/>
        <end position="119"/>
    </location>
</feature>